<dbReference type="PANTHER" id="PTHR28309:SF1">
    <property type="entry name" value="REQUIRED FOR EXCISION 1-B DOMAIN-CONTAINING PROTEIN"/>
    <property type="match status" value="1"/>
</dbReference>
<dbReference type="InterPro" id="IPR039491">
    <property type="entry name" value="REX1-B"/>
</dbReference>
<proteinExistence type="predicted"/>
<dbReference type="Proteomes" id="UP000794436">
    <property type="component" value="Unassembled WGS sequence"/>
</dbReference>
<protein>
    <submittedName>
        <fullName evidence="1">Uncharacterized protein</fullName>
    </submittedName>
</protein>
<organism evidence="1 2">
    <name type="scientific">Pythium oligandrum</name>
    <name type="common">Mycoparasitic fungus</name>
    <dbReference type="NCBI Taxonomy" id="41045"/>
    <lineage>
        <taxon>Eukaryota</taxon>
        <taxon>Sar</taxon>
        <taxon>Stramenopiles</taxon>
        <taxon>Oomycota</taxon>
        <taxon>Peronosporomycetes</taxon>
        <taxon>Pythiales</taxon>
        <taxon>Pythiaceae</taxon>
        <taxon>Pythium</taxon>
    </lineage>
</organism>
<dbReference type="PANTHER" id="PTHR28309">
    <property type="entry name" value="REQUIRED FOR EXCISION 1-B DOMAIN-CONTAINING PROTEIN"/>
    <property type="match status" value="1"/>
</dbReference>
<accession>A0A8K1CSB0</accession>
<name>A0A8K1CSB0_PYTOL</name>
<comment type="caution">
    <text evidence="1">The sequence shown here is derived from an EMBL/GenBank/DDBJ whole genome shotgun (WGS) entry which is preliminary data.</text>
</comment>
<evidence type="ECO:0000313" key="1">
    <source>
        <dbReference type="EMBL" id="TMW68329.1"/>
    </source>
</evidence>
<sequence length="201" mass="22639">MDLQACYELLAQRPAHAHAHCEGEHSHEAAEQAVNEVAAAVEASLRLGDDQVSVAALGRAFFEVQELRVHIYGEFQKGFEQFKATPQFQPFCTQITEQFAQVSQQVNAIETLLREKQRVALADLIRKVQGQEKEKLLLTSALAVERMRVTDMLTRPEPDAAILSLLEQSVAKMTAQHTEIIVTINELLDELRMELVDEMEE</sequence>
<dbReference type="OrthoDB" id="434723at2759"/>
<dbReference type="Pfam" id="PF14966">
    <property type="entry name" value="DNA_repr_REX1B"/>
    <property type="match status" value="1"/>
</dbReference>
<evidence type="ECO:0000313" key="2">
    <source>
        <dbReference type="Proteomes" id="UP000794436"/>
    </source>
</evidence>
<dbReference type="AlphaFoldDB" id="A0A8K1CSB0"/>
<dbReference type="EMBL" id="SPLM01000002">
    <property type="protein sequence ID" value="TMW68329.1"/>
    <property type="molecule type" value="Genomic_DNA"/>
</dbReference>
<reference evidence="1" key="1">
    <citation type="submission" date="2019-03" db="EMBL/GenBank/DDBJ databases">
        <title>Long read genome sequence of the mycoparasitic Pythium oligandrum ATCC 38472 isolated from sugarbeet rhizosphere.</title>
        <authorList>
            <person name="Gaulin E."/>
        </authorList>
    </citation>
    <scope>NUCLEOTIDE SEQUENCE</scope>
    <source>
        <strain evidence="1">ATCC 38472_TT</strain>
    </source>
</reference>
<gene>
    <name evidence="1" type="ORF">Poli38472_005797</name>
</gene>
<keyword evidence="2" id="KW-1185">Reference proteome</keyword>